<evidence type="ECO:0000313" key="2">
    <source>
        <dbReference type="EMBL" id="RJG07064.1"/>
    </source>
</evidence>
<comment type="caution">
    <text evidence="2">The sequence shown here is derived from an EMBL/GenBank/DDBJ whole genome shotgun (WGS) entry which is preliminary data.</text>
</comment>
<sequence>MVKRVLMIAYHYPPQHGSSGIQRTLKFSRYLPEFGWDPVVLSARPAAYPSVSNDQLVEIPSSVHVHRAFALDASRHLSIRGRYLRAMALPDRWSSWWLGAVPSGLRLIREHRPDVIWSTYPIATAHLIGHALHRLSGIPWVADFRDPMTDEGYPADAVVRGAYRWVERRTILNCSHAVFTTPGAANIYRARFPHLPASRFRVIENGYDEENFSGAAALPANAPQGEKPFVLLHSGIIYPSERDPRPLFEAVAALVAQGDVSSRDFRLVLRAAHHEELLRQLAHQHGIADIVTLLPPIPYREALSEMLAADGLLILQAASCNGQIPAKLYEYLRAQRPILALTDPAGDTAATLRNAGIDTIARLDSRDCIMAALRRFIDMARQGAAPMAAMDKVLANSRKARTQELANLLDQVAGAS</sequence>
<dbReference type="Gene3D" id="3.40.50.2000">
    <property type="entry name" value="Glycogen Phosphorylase B"/>
    <property type="match status" value="2"/>
</dbReference>
<keyword evidence="3" id="KW-1185">Reference proteome</keyword>
<dbReference type="EMBL" id="QYUN01000002">
    <property type="protein sequence ID" value="RJG07064.1"/>
    <property type="molecule type" value="Genomic_DNA"/>
</dbReference>
<dbReference type="GO" id="GO:0016757">
    <property type="term" value="F:glycosyltransferase activity"/>
    <property type="evidence" value="ECO:0007669"/>
    <property type="project" value="UniProtKB-ARBA"/>
</dbReference>
<dbReference type="OrthoDB" id="9794575at2"/>
<protein>
    <submittedName>
        <fullName evidence="2">Glycosyltransferase</fullName>
    </submittedName>
</protein>
<feature type="domain" description="Glycosyltransferase subfamily 4-like N-terminal" evidence="1">
    <location>
        <begin position="23"/>
        <end position="206"/>
    </location>
</feature>
<dbReference type="SUPFAM" id="SSF53756">
    <property type="entry name" value="UDP-Glycosyltransferase/glycogen phosphorylase"/>
    <property type="match status" value="1"/>
</dbReference>
<dbReference type="AlphaFoldDB" id="A0A418X3M8"/>
<gene>
    <name evidence="2" type="ORF">D3870_14615</name>
</gene>
<dbReference type="Proteomes" id="UP000285190">
    <property type="component" value="Unassembled WGS sequence"/>
</dbReference>
<evidence type="ECO:0000259" key="1">
    <source>
        <dbReference type="Pfam" id="PF13579"/>
    </source>
</evidence>
<keyword evidence="2" id="KW-0808">Transferase</keyword>
<dbReference type="InterPro" id="IPR028098">
    <property type="entry name" value="Glyco_trans_4-like_N"/>
</dbReference>
<accession>A0A418X3M8</accession>
<reference evidence="2 3" key="1">
    <citation type="submission" date="2018-09" db="EMBL/GenBank/DDBJ databases">
        <authorList>
            <person name="Zhu H."/>
        </authorList>
    </citation>
    <scope>NUCLEOTIDE SEQUENCE [LARGE SCALE GENOMIC DNA]</scope>
    <source>
        <strain evidence="2 3">K2R10-39</strain>
    </source>
</reference>
<proteinExistence type="predicted"/>
<organism evidence="2 3">
    <name type="scientific">Noviherbaspirillum cavernae</name>
    <dbReference type="NCBI Taxonomy" id="2320862"/>
    <lineage>
        <taxon>Bacteria</taxon>
        <taxon>Pseudomonadati</taxon>
        <taxon>Pseudomonadota</taxon>
        <taxon>Betaproteobacteria</taxon>
        <taxon>Burkholderiales</taxon>
        <taxon>Oxalobacteraceae</taxon>
        <taxon>Noviherbaspirillum</taxon>
    </lineage>
</organism>
<dbReference type="Pfam" id="PF13579">
    <property type="entry name" value="Glyco_trans_4_4"/>
    <property type="match status" value="1"/>
</dbReference>
<name>A0A418X3M8_9BURK</name>
<evidence type="ECO:0000313" key="3">
    <source>
        <dbReference type="Proteomes" id="UP000285190"/>
    </source>
</evidence>